<sequence>MTTQGSTPPKAYPVRILDYHEIVSDIPEGDGDGEADDGGPQSGTTISVAVTWCHLCGSAVVYERTVEGRTLEFGVSGKLADDDLVMDDRGTGSEWKQSSGPVSTATSKGSS</sequence>
<feature type="region of interest" description="Disordered" evidence="1">
    <location>
        <begin position="81"/>
        <end position="111"/>
    </location>
</feature>
<dbReference type="InterPro" id="IPR021516">
    <property type="entry name" value="DUF3179"/>
</dbReference>
<dbReference type="eggNOG" id="arCOG09395">
    <property type="taxonomic scope" value="Archaea"/>
</dbReference>
<name>M0M582_9EURY</name>
<reference evidence="2 3" key="1">
    <citation type="journal article" date="2014" name="PLoS Genet.">
        <title>Phylogenetically driven sequencing of extremely halophilic archaea reveals strategies for static and dynamic osmo-response.</title>
        <authorList>
            <person name="Becker E.A."/>
            <person name="Seitzer P.M."/>
            <person name="Tritt A."/>
            <person name="Larsen D."/>
            <person name="Krusor M."/>
            <person name="Yao A.I."/>
            <person name="Wu D."/>
            <person name="Madern D."/>
            <person name="Eisen J.A."/>
            <person name="Darling A.E."/>
            <person name="Facciotti M.T."/>
        </authorList>
    </citation>
    <scope>NUCLEOTIDE SEQUENCE [LARGE SCALE GENOMIC DNA]</scope>
    <source>
        <strain evidence="2 3">JCM 10879</strain>
    </source>
</reference>
<evidence type="ECO:0000256" key="1">
    <source>
        <dbReference type="SAM" id="MobiDB-lite"/>
    </source>
</evidence>
<comment type="caution">
    <text evidence="2">The sequence shown here is derived from an EMBL/GenBank/DDBJ whole genome shotgun (WGS) entry which is preliminary data.</text>
</comment>
<dbReference type="EMBL" id="AOMA01000082">
    <property type="protein sequence ID" value="EMA39510.1"/>
    <property type="molecule type" value="Genomic_DNA"/>
</dbReference>
<evidence type="ECO:0000313" key="2">
    <source>
        <dbReference type="EMBL" id="EMA39510.1"/>
    </source>
</evidence>
<proteinExistence type="predicted"/>
<keyword evidence="3" id="KW-1185">Reference proteome</keyword>
<dbReference type="AlphaFoldDB" id="M0M582"/>
<dbReference type="OrthoDB" id="2731at2157"/>
<feature type="compositionally biased region" description="Acidic residues" evidence="1">
    <location>
        <begin position="27"/>
        <end position="37"/>
    </location>
</feature>
<accession>M0M582</accession>
<feature type="region of interest" description="Disordered" evidence="1">
    <location>
        <begin position="24"/>
        <end position="44"/>
    </location>
</feature>
<evidence type="ECO:0000313" key="3">
    <source>
        <dbReference type="Proteomes" id="UP000011607"/>
    </source>
</evidence>
<gene>
    <name evidence="2" type="ORF">C446_08686</name>
</gene>
<feature type="compositionally biased region" description="Polar residues" evidence="1">
    <location>
        <begin position="94"/>
        <end position="111"/>
    </location>
</feature>
<dbReference type="PATRIC" id="fig|1227454.3.peg.1760"/>
<organism evidence="2 3">
    <name type="scientific">Halobiforma nitratireducens JCM 10879</name>
    <dbReference type="NCBI Taxonomy" id="1227454"/>
    <lineage>
        <taxon>Archaea</taxon>
        <taxon>Methanobacteriati</taxon>
        <taxon>Methanobacteriota</taxon>
        <taxon>Stenosarchaea group</taxon>
        <taxon>Halobacteria</taxon>
        <taxon>Halobacteriales</taxon>
        <taxon>Natrialbaceae</taxon>
        <taxon>Halobiforma</taxon>
    </lineage>
</organism>
<dbReference type="Pfam" id="PF11376">
    <property type="entry name" value="DUF3179"/>
    <property type="match status" value="1"/>
</dbReference>
<dbReference type="RefSeq" id="WP_006672666.1">
    <property type="nucleotide sequence ID" value="NZ_AOMA01000082.1"/>
</dbReference>
<dbReference type="Proteomes" id="UP000011607">
    <property type="component" value="Unassembled WGS sequence"/>
</dbReference>
<protein>
    <submittedName>
        <fullName evidence="2">Uncharacterized protein</fullName>
    </submittedName>
</protein>